<protein>
    <submittedName>
        <fullName evidence="3">Keratin, type I cytoskeletal 18</fullName>
    </submittedName>
</protein>
<keyword evidence="2" id="KW-0175">Coiled coil</keyword>
<evidence type="ECO:0000313" key="4">
    <source>
        <dbReference type="Proteomes" id="UP000710432"/>
    </source>
</evidence>
<comment type="caution">
    <text evidence="3">The sequence shown here is derived from an EMBL/GenBank/DDBJ whole genome shotgun (WGS) entry which is preliminary data.</text>
</comment>
<accession>A0A8J6GCC1</accession>
<dbReference type="EMBL" id="JAATJU010023443">
    <property type="protein sequence ID" value="KAH0507677.1"/>
    <property type="molecule type" value="Genomic_DNA"/>
</dbReference>
<proteinExistence type="predicted"/>
<dbReference type="PANTHER" id="PTHR23239:SF349">
    <property type="entry name" value="KERATIN, TYPE I CYTOSKELETAL 18"/>
    <property type="match status" value="1"/>
</dbReference>
<dbReference type="GO" id="GO:0045095">
    <property type="term" value="C:keratin filament"/>
    <property type="evidence" value="ECO:0007669"/>
    <property type="project" value="TreeGrafter"/>
</dbReference>
<dbReference type="SUPFAM" id="SSF64593">
    <property type="entry name" value="Intermediate filament protein, coiled coil region"/>
    <property type="match status" value="1"/>
</dbReference>
<dbReference type="Gene3D" id="1.20.5.1160">
    <property type="entry name" value="Vasodilator-stimulated phosphoprotein"/>
    <property type="match status" value="1"/>
</dbReference>
<organism evidence="3 4">
    <name type="scientific">Microtus ochrogaster</name>
    <name type="common">Prairie vole</name>
    <dbReference type="NCBI Taxonomy" id="79684"/>
    <lineage>
        <taxon>Eukaryota</taxon>
        <taxon>Metazoa</taxon>
        <taxon>Chordata</taxon>
        <taxon>Craniata</taxon>
        <taxon>Vertebrata</taxon>
        <taxon>Euteleostomi</taxon>
        <taxon>Mammalia</taxon>
        <taxon>Eutheria</taxon>
        <taxon>Euarchontoglires</taxon>
        <taxon>Glires</taxon>
        <taxon>Rodentia</taxon>
        <taxon>Myomorpha</taxon>
        <taxon>Muroidea</taxon>
        <taxon>Cricetidae</taxon>
        <taxon>Arvicolinae</taxon>
        <taxon>Microtus</taxon>
    </lineage>
</organism>
<dbReference type="InterPro" id="IPR002957">
    <property type="entry name" value="Keratin_I"/>
</dbReference>
<evidence type="ECO:0000256" key="2">
    <source>
        <dbReference type="SAM" id="Coils"/>
    </source>
</evidence>
<dbReference type="AlphaFoldDB" id="A0A8J6GCC1"/>
<sequence length="128" mass="14101">MSFTTRSTTFSTNYPASSVASVYAGAGGLWFPDFLMGSAGLVGKGGIQTEETLHDLDDRLVSYLDRVQSMETENRRLESNIREYLEKKGSQGIDNAHIAANDFRVKYETELDMRQSVESDIHGLKGGG</sequence>
<keyword evidence="1" id="KW-0416">Keratin</keyword>
<feature type="coiled-coil region" evidence="2">
    <location>
        <begin position="53"/>
        <end position="87"/>
    </location>
</feature>
<dbReference type="GO" id="GO:0045104">
    <property type="term" value="P:intermediate filament cytoskeleton organization"/>
    <property type="evidence" value="ECO:0007669"/>
    <property type="project" value="TreeGrafter"/>
</dbReference>
<name>A0A8J6GCC1_MICOH</name>
<dbReference type="PANTHER" id="PTHR23239">
    <property type="entry name" value="INTERMEDIATE FILAMENT"/>
    <property type="match status" value="1"/>
</dbReference>
<dbReference type="Proteomes" id="UP000710432">
    <property type="component" value="Unassembled WGS sequence"/>
</dbReference>
<reference evidence="3" key="1">
    <citation type="submission" date="2020-03" db="EMBL/GenBank/DDBJ databases">
        <title>Studies in the Genomics of Life Span.</title>
        <authorList>
            <person name="Glass D."/>
        </authorList>
    </citation>
    <scope>NUCLEOTIDE SEQUENCE</scope>
    <source>
        <strain evidence="3">LTLLF</strain>
        <tissue evidence="3">Muscle</tissue>
    </source>
</reference>
<evidence type="ECO:0000313" key="3">
    <source>
        <dbReference type="EMBL" id="KAH0507677.1"/>
    </source>
</evidence>
<dbReference type="GO" id="GO:0005198">
    <property type="term" value="F:structural molecule activity"/>
    <property type="evidence" value="ECO:0007669"/>
    <property type="project" value="InterPro"/>
</dbReference>
<gene>
    <name evidence="3" type="ORF">LTLLF_167400</name>
</gene>
<evidence type="ECO:0000256" key="1">
    <source>
        <dbReference type="ARBA" id="ARBA00022744"/>
    </source>
</evidence>